<dbReference type="EnsemblMetazoa" id="GMOY009524-RA">
    <property type="protein sequence ID" value="GMOY009524-PA"/>
    <property type="gene ID" value="GMOY009524"/>
</dbReference>
<keyword evidence="3" id="KW-1185">Reference proteome</keyword>
<dbReference type="VEuPathDB" id="VectorBase:GMOY009524"/>
<evidence type="ECO:0000313" key="2">
    <source>
        <dbReference type="EnsemblMetazoa" id="GMOY009524-PA"/>
    </source>
</evidence>
<dbReference type="AlphaFoldDB" id="A0A1B0G885"/>
<dbReference type="EMBL" id="CCAG010000205">
    <property type="status" value="NOT_ANNOTATED_CDS"/>
    <property type="molecule type" value="Genomic_DNA"/>
</dbReference>
<keyword evidence="1" id="KW-0732">Signal</keyword>
<organism evidence="2 3">
    <name type="scientific">Glossina morsitans morsitans</name>
    <name type="common">Savannah tsetse fly</name>
    <dbReference type="NCBI Taxonomy" id="37546"/>
    <lineage>
        <taxon>Eukaryota</taxon>
        <taxon>Metazoa</taxon>
        <taxon>Ecdysozoa</taxon>
        <taxon>Arthropoda</taxon>
        <taxon>Hexapoda</taxon>
        <taxon>Insecta</taxon>
        <taxon>Pterygota</taxon>
        <taxon>Neoptera</taxon>
        <taxon>Endopterygota</taxon>
        <taxon>Diptera</taxon>
        <taxon>Brachycera</taxon>
        <taxon>Muscomorpha</taxon>
        <taxon>Hippoboscoidea</taxon>
        <taxon>Glossinidae</taxon>
        <taxon>Glossina</taxon>
    </lineage>
</organism>
<protein>
    <submittedName>
        <fullName evidence="2">Uncharacterized protein</fullName>
    </submittedName>
</protein>
<accession>A0A1B0G885</accession>
<sequence>MKPENWQLSLMVMTYIILLAITHHEGYKGHQKKIETVSVSVDRAINARLRAWMSTAERYVSRQLDRTKDIAKRKAQKKLKHYNKMPNNLSRRTSFTFVGFTSFEFMQAKNLLRIV</sequence>
<evidence type="ECO:0000256" key="1">
    <source>
        <dbReference type="SAM" id="SignalP"/>
    </source>
</evidence>
<reference evidence="2" key="1">
    <citation type="submission" date="2020-05" db="UniProtKB">
        <authorList>
            <consortium name="EnsemblMetazoa"/>
        </authorList>
    </citation>
    <scope>IDENTIFICATION</scope>
    <source>
        <strain evidence="2">Yale</strain>
    </source>
</reference>
<feature type="signal peptide" evidence="1">
    <location>
        <begin position="1"/>
        <end position="22"/>
    </location>
</feature>
<dbReference type="PhylomeDB" id="A0A1B0G885"/>
<proteinExistence type="predicted"/>
<dbReference type="Proteomes" id="UP000092444">
    <property type="component" value="Unassembled WGS sequence"/>
</dbReference>
<feature type="chain" id="PRO_5008407997" evidence="1">
    <location>
        <begin position="23"/>
        <end position="115"/>
    </location>
</feature>
<name>A0A1B0G885_GLOMM</name>
<evidence type="ECO:0000313" key="3">
    <source>
        <dbReference type="Proteomes" id="UP000092444"/>
    </source>
</evidence>